<dbReference type="RefSeq" id="WP_145353005.1">
    <property type="nucleotide sequence ID" value="NZ_CP036262.1"/>
</dbReference>
<name>A0A517MJL0_9BACT</name>
<feature type="signal peptide" evidence="1">
    <location>
        <begin position="1"/>
        <end position="20"/>
    </location>
</feature>
<keyword evidence="3" id="KW-1185">Reference proteome</keyword>
<sequence length="121" mass="12979" precursor="true">MKTLSAAFCLLLLLACGCGSNPDALVAEQITLMTEMATAMENDAPQSELDELQNKNISLAKRFEALNLSASEKQDLLARNEAELTLVTQRLQKAMMKKAMDSLGESSQGFLPGGAPRFGGN</sequence>
<organism evidence="2 3">
    <name type="scientific">Roseimaritima multifibrata</name>
    <dbReference type="NCBI Taxonomy" id="1930274"/>
    <lineage>
        <taxon>Bacteria</taxon>
        <taxon>Pseudomonadati</taxon>
        <taxon>Planctomycetota</taxon>
        <taxon>Planctomycetia</taxon>
        <taxon>Pirellulales</taxon>
        <taxon>Pirellulaceae</taxon>
        <taxon>Roseimaritima</taxon>
    </lineage>
</organism>
<evidence type="ECO:0000313" key="2">
    <source>
        <dbReference type="EMBL" id="QDS95081.1"/>
    </source>
</evidence>
<feature type="chain" id="PRO_5022079553" evidence="1">
    <location>
        <begin position="21"/>
        <end position="121"/>
    </location>
</feature>
<gene>
    <name evidence="2" type="ORF">FF011L_38650</name>
</gene>
<dbReference type="PROSITE" id="PS51257">
    <property type="entry name" value="PROKAR_LIPOPROTEIN"/>
    <property type="match status" value="1"/>
</dbReference>
<keyword evidence="1" id="KW-0732">Signal</keyword>
<protein>
    <submittedName>
        <fullName evidence="2">Uncharacterized protein</fullName>
    </submittedName>
</protein>
<dbReference type="KEGG" id="rml:FF011L_38650"/>
<dbReference type="Proteomes" id="UP000320672">
    <property type="component" value="Chromosome"/>
</dbReference>
<accession>A0A517MJL0</accession>
<reference evidence="2 3" key="1">
    <citation type="submission" date="2019-02" db="EMBL/GenBank/DDBJ databases">
        <title>Deep-cultivation of Planctomycetes and their phenomic and genomic characterization uncovers novel biology.</title>
        <authorList>
            <person name="Wiegand S."/>
            <person name="Jogler M."/>
            <person name="Boedeker C."/>
            <person name="Pinto D."/>
            <person name="Vollmers J."/>
            <person name="Rivas-Marin E."/>
            <person name="Kohn T."/>
            <person name="Peeters S.H."/>
            <person name="Heuer A."/>
            <person name="Rast P."/>
            <person name="Oberbeckmann S."/>
            <person name="Bunk B."/>
            <person name="Jeske O."/>
            <person name="Meyerdierks A."/>
            <person name="Storesund J.E."/>
            <person name="Kallscheuer N."/>
            <person name="Luecker S."/>
            <person name="Lage O.M."/>
            <person name="Pohl T."/>
            <person name="Merkel B.J."/>
            <person name="Hornburger P."/>
            <person name="Mueller R.-W."/>
            <person name="Bruemmer F."/>
            <person name="Labrenz M."/>
            <person name="Spormann A.M."/>
            <person name="Op den Camp H."/>
            <person name="Overmann J."/>
            <person name="Amann R."/>
            <person name="Jetten M.S.M."/>
            <person name="Mascher T."/>
            <person name="Medema M.H."/>
            <person name="Devos D.P."/>
            <person name="Kaster A.-K."/>
            <person name="Ovreas L."/>
            <person name="Rohde M."/>
            <person name="Galperin M.Y."/>
            <person name="Jogler C."/>
        </authorList>
    </citation>
    <scope>NUCLEOTIDE SEQUENCE [LARGE SCALE GENOMIC DNA]</scope>
    <source>
        <strain evidence="2 3">FF011L</strain>
    </source>
</reference>
<dbReference type="EMBL" id="CP036262">
    <property type="protein sequence ID" value="QDS95081.1"/>
    <property type="molecule type" value="Genomic_DNA"/>
</dbReference>
<dbReference type="AlphaFoldDB" id="A0A517MJL0"/>
<proteinExistence type="predicted"/>
<evidence type="ECO:0000313" key="3">
    <source>
        <dbReference type="Proteomes" id="UP000320672"/>
    </source>
</evidence>
<evidence type="ECO:0000256" key="1">
    <source>
        <dbReference type="SAM" id="SignalP"/>
    </source>
</evidence>